<dbReference type="AlphaFoldDB" id="A0A168LQU9"/>
<proteinExistence type="predicted"/>
<organism evidence="1 2">
    <name type="scientific">Clostridium ljungdahlii</name>
    <dbReference type="NCBI Taxonomy" id="1538"/>
    <lineage>
        <taxon>Bacteria</taxon>
        <taxon>Bacillati</taxon>
        <taxon>Bacillota</taxon>
        <taxon>Clostridia</taxon>
        <taxon>Eubacteriales</taxon>
        <taxon>Clostridiaceae</taxon>
        <taxon>Clostridium</taxon>
    </lineage>
</organism>
<evidence type="ECO:0000313" key="2">
    <source>
        <dbReference type="Proteomes" id="UP000077407"/>
    </source>
</evidence>
<gene>
    <name evidence="1" type="ORF">WY13_03360</name>
</gene>
<protein>
    <submittedName>
        <fullName evidence="1">Uncharacterized protein</fullName>
    </submittedName>
</protein>
<reference evidence="1 2" key="1">
    <citation type="journal article" date="2015" name="Biotechnol. Bioeng.">
        <title>Genome sequence and phenotypic characterization of Caulobacter segnis.</title>
        <authorList>
            <person name="Patel S."/>
            <person name="Fletcher B."/>
            <person name="Scott D.C."/>
            <person name="Ely B."/>
        </authorList>
    </citation>
    <scope>NUCLEOTIDE SEQUENCE [LARGE SCALE GENOMIC DNA]</scope>
    <source>
        <strain evidence="1 2">ERI-2</strain>
    </source>
</reference>
<dbReference type="Proteomes" id="UP000077407">
    <property type="component" value="Unassembled WGS sequence"/>
</dbReference>
<sequence>MKNGLNFVKPLIQIVYDRGEINELTYKKIMHKLKKEEAKNERSN</sequence>
<accession>A0A168LQU9</accession>
<dbReference type="PATRIC" id="fig|1538.10.peg.3419"/>
<evidence type="ECO:0000313" key="1">
    <source>
        <dbReference type="EMBL" id="OAA83573.1"/>
    </source>
</evidence>
<dbReference type="RefSeq" id="WP_278321797.1">
    <property type="nucleotide sequence ID" value="NZ_LITT01000058.1"/>
</dbReference>
<dbReference type="EMBL" id="LITT01000058">
    <property type="protein sequence ID" value="OAA83573.1"/>
    <property type="molecule type" value="Genomic_DNA"/>
</dbReference>
<comment type="caution">
    <text evidence="1">The sequence shown here is derived from an EMBL/GenBank/DDBJ whole genome shotgun (WGS) entry which is preliminary data.</text>
</comment>
<name>A0A168LQU9_9CLOT</name>